<name>A0AAI9ZEP4_9PEZI</name>
<evidence type="ECO:0000313" key="10">
    <source>
        <dbReference type="Proteomes" id="UP001243989"/>
    </source>
</evidence>
<protein>
    <submittedName>
        <fullName evidence="9">Cytochrome P450</fullName>
    </submittedName>
</protein>
<dbReference type="InterPro" id="IPR002403">
    <property type="entry name" value="Cyt_P450_E_grp-IV"/>
</dbReference>
<dbReference type="GO" id="GO:0004497">
    <property type="term" value="F:monooxygenase activity"/>
    <property type="evidence" value="ECO:0007669"/>
    <property type="project" value="UniProtKB-KW"/>
</dbReference>
<evidence type="ECO:0000256" key="2">
    <source>
        <dbReference type="ARBA" id="ARBA00010617"/>
    </source>
</evidence>
<dbReference type="PRINTS" id="PR00465">
    <property type="entry name" value="EP450IV"/>
</dbReference>
<dbReference type="SUPFAM" id="SSF48264">
    <property type="entry name" value="Cytochrome P450"/>
    <property type="match status" value="1"/>
</dbReference>
<dbReference type="PANTHER" id="PTHR47582">
    <property type="entry name" value="P450, PUTATIVE (EUROFUNG)-RELATED"/>
    <property type="match status" value="1"/>
</dbReference>
<dbReference type="PROSITE" id="PS00086">
    <property type="entry name" value="CYTOCHROME_P450"/>
    <property type="match status" value="1"/>
</dbReference>
<dbReference type="PANTHER" id="PTHR47582:SF1">
    <property type="entry name" value="P450, PUTATIVE (EUROFUNG)-RELATED"/>
    <property type="match status" value="1"/>
</dbReference>
<dbReference type="RefSeq" id="XP_060439163.1">
    <property type="nucleotide sequence ID" value="XM_060591495.1"/>
</dbReference>
<keyword evidence="4 6" id="KW-0408">Iron</keyword>
<dbReference type="GO" id="GO:0005506">
    <property type="term" value="F:iron ion binding"/>
    <property type="evidence" value="ECO:0007669"/>
    <property type="project" value="InterPro"/>
</dbReference>
<dbReference type="GeneID" id="85476357"/>
<dbReference type="InterPro" id="IPR036396">
    <property type="entry name" value="Cyt_P450_sf"/>
</dbReference>
<dbReference type="Pfam" id="PF00067">
    <property type="entry name" value="p450"/>
    <property type="match status" value="1"/>
</dbReference>
<dbReference type="AlphaFoldDB" id="A0AAI9ZEP4"/>
<evidence type="ECO:0000256" key="5">
    <source>
        <dbReference type="ARBA" id="ARBA00023033"/>
    </source>
</evidence>
<comment type="cofactor">
    <cofactor evidence="1 6">
        <name>heme</name>
        <dbReference type="ChEBI" id="CHEBI:30413"/>
    </cofactor>
</comment>
<evidence type="ECO:0000256" key="4">
    <source>
        <dbReference type="ARBA" id="ARBA00023004"/>
    </source>
</evidence>
<accession>A0AAI9ZEP4</accession>
<reference evidence="9" key="1">
    <citation type="submission" date="2021-06" db="EMBL/GenBank/DDBJ databases">
        <title>Comparative genomics, transcriptomics and evolutionary studies reveal genomic signatures of adaptation to plant cell wall in hemibiotrophic fungi.</title>
        <authorList>
            <consortium name="DOE Joint Genome Institute"/>
            <person name="Baroncelli R."/>
            <person name="Diaz J.F."/>
            <person name="Benocci T."/>
            <person name="Peng M."/>
            <person name="Battaglia E."/>
            <person name="Haridas S."/>
            <person name="Andreopoulos W."/>
            <person name="Labutti K."/>
            <person name="Pangilinan J."/>
            <person name="Floch G.L."/>
            <person name="Makela M.R."/>
            <person name="Henrissat B."/>
            <person name="Grigoriev I.V."/>
            <person name="Crouch J.A."/>
            <person name="De Vries R.P."/>
            <person name="Sukno S.A."/>
            <person name="Thon M.R."/>
        </authorList>
    </citation>
    <scope>NUCLEOTIDE SEQUENCE</scope>
    <source>
        <strain evidence="9">CBS 102054</strain>
    </source>
</reference>
<dbReference type="Gene3D" id="1.10.630.10">
    <property type="entry name" value="Cytochrome P450"/>
    <property type="match status" value="1"/>
</dbReference>
<comment type="similarity">
    <text evidence="2 7">Belongs to the cytochrome P450 family.</text>
</comment>
<keyword evidence="8" id="KW-0472">Membrane</keyword>
<feature type="transmembrane region" description="Helical" evidence="8">
    <location>
        <begin position="12"/>
        <end position="30"/>
    </location>
</feature>
<dbReference type="InterPro" id="IPR017972">
    <property type="entry name" value="Cyt_P450_CS"/>
</dbReference>
<evidence type="ECO:0000256" key="7">
    <source>
        <dbReference type="RuleBase" id="RU000461"/>
    </source>
</evidence>
<proteinExistence type="inferred from homology"/>
<feature type="binding site" description="axial binding residue" evidence="6">
    <location>
        <position position="461"/>
    </location>
    <ligand>
        <name>heme</name>
        <dbReference type="ChEBI" id="CHEBI:30413"/>
    </ligand>
    <ligandPart>
        <name>Fe</name>
        <dbReference type="ChEBI" id="CHEBI:18248"/>
    </ligandPart>
</feature>
<dbReference type="Proteomes" id="UP001243989">
    <property type="component" value="Unassembled WGS sequence"/>
</dbReference>
<dbReference type="InterPro" id="IPR053007">
    <property type="entry name" value="CYP450_monoxygenase_sec-met"/>
</dbReference>
<dbReference type="GO" id="GO:0020037">
    <property type="term" value="F:heme binding"/>
    <property type="evidence" value="ECO:0007669"/>
    <property type="project" value="InterPro"/>
</dbReference>
<keyword evidence="8" id="KW-0812">Transmembrane</keyword>
<evidence type="ECO:0000256" key="3">
    <source>
        <dbReference type="ARBA" id="ARBA00022723"/>
    </source>
</evidence>
<keyword evidence="3 6" id="KW-0479">Metal-binding</keyword>
<dbReference type="InterPro" id="IPR001128">
    <property type="entry name" value="Cyt_P450"/>
</dbReference>
<gene>
    <name evidence="9" type="ORF">BDP81DRAFT_440322</name>
</gene>
<evidence type="ECO:0000313" key="9">
    <source>
        <dbReference type="EMBL" id="KAK1623168.1"/>
    </source>
</evidence>
<keyword evidence="5 7" id="KW-0503">Monooxygenase</keyword>
<dbReference type="CDD" id="cd11040">
    <property type="entry name" value="CYP7_CYP8-like"/>
    <property type="match status" value="1"/>
</dbReference>
<organism evidence="9 10">
    <name type="scientific">Colletotrichum phormii</name>
    <dbReference type="NCBI Taxonomy" id="359342"/>
    <lineage>
        <taxon>Eukaryota</taxon>
        <taxon>Fungi</taxon>
        <taxon>Dikarya</taxon>
        <taxon>Ascomycota</taxon>
        <taxon>Pezizomycotina</taxon>
        <taxon>Sordariomycetes</taxon>
        <taxon>Hypocreomycetidae</taxon>
        <taxon>Glomerellales</taxon>
        <taxon>Glomerellaceae</taxon>
        <taxon>Colletotrichum</taxon>
        <taxon>Colletotrichum acutatum species complex</taxon>
    </lineage>
</organism>
<comment type="caution">
    <text evidence="9">The sequence shown here is derived from an EMBL/GenBank/DDBJ whole genome shotgun (WGS) entry which is preliminary data.</text>
</comment>
<keyword evidence="7" id="KW-0560">Oxidoreductase</keyword>
<dbReference type="GO" id="GO:0016705">
    <property type="term" value="F:oxidoreductase activity, acting on paired donors, with incorporation or reduction of molecular oxygen"/>
    <property type="evidence" value="ECO:0007669"/>
    <property type="project" value="InterPro"/>
</dbReference>
<evidence type="ECO:0000256" key="1">
    <source>
        <dbReference type="ARBA" id="ARBA00001971"/>
    </source>
</evidence>
<evidence type="ECO:0000256" key="6">
    <source>
        <dbReference type="PIRSR" id="PIRSR602403-1"/>
    </source>
</evidence>
<keyword evidence="10" id="KW-1185">Reference proteome</keyword>
<keyword evidence="6 7" id="KW-0349">Heme</keyword>
<evidence type="ECO:0000256" key="8">
    <source>
        <dbReference type="SAM" id="Phobius"/>
    </source>
</evidence>
<keyword evidence="8" id="KW-1133">Transmembrane helix</keyword>
<dbReference type="EMBL" id="JAHMHQ010000031">
    <property type="protein sequence ID" value="KAK1623168.1"/>
    <property type="molecule type" value="Genomic_DNA"/>
</dbReference>
<sequence>MDRMIISLLPTSYALGWSLALLLLIFAWLLPKKNSVPDPREPPVFPPTIPIIGHIIRMWLDGGGYYMEIHRRVGTKTHAVTMRIMGQKFYVLLSPAHVQFAFRNRSLTSERFNVQAATGVAGLSAQAKHLLEQGDLLRDFYRNIPLAMAPEPLRNMTSTALTTLSADINEIADFHCDDKLQPLDLYEFLRNRLVLATTDGLYGRNTNPLRTKPGLVEDVWTFDRAMFTLFFNIAPRITAPAGHKARSRIQKALISYFQTCPDDQSFPDDAAELTRMRARLLRAYGMADIDVGNMEIGMINAAVANTAPILFWMVVNIFSRHHVLAHVRAEVDQLVQISGGNEKTATLCASQVTDRNVCPYVAAVNSEVMRLCDSVTATRFVDEDVILPDGTLLKAGAIVHMPSAVAHRMADAWGPKDPEQFDPSRSFHYHYKSSTEKTSGFDQSSAQRKAFWPFGGGKHLCPGRNFAFAENVTFVSALAVGFEIDGLDVDNIPQCGFANLTGQSVPKPGQSARVTFRRREGWENVTWRLLA</sequence>